<evidence type="ECO:0000259" key="1">
    <source>
        <dbReference type="Pfam" id="PF00535"/>
    </source>
</evidence>
<reference evidence="2 3" key="1">
    <citation type="submission" date="2020-04" db="EMBL/GenBank/DDBJ databases">
        <title>Flammeovirga sp. SR4, a novel species isolated from seawater.</title>
        <authorList>
            <person name="Wang X."/>
        </authorList>
    </citation>
    <scope>NUCLEOTIDE SEQUENCE [LARGE SCALE GENOMIC DNA]</scope>
    <source>
        <strain evidence="2 3">ATCC 23126</strain>
    </source>
</reference>
<dbReference type="PANTHER" id="PTHR22916">
    <property type="entry name" value="GLYCOSYLTRANSFERASE"/>
    <property type="match status" value="1"/>
</dbReference>
<dbReference type="CDD" id="cd06433">
    <property type="entry name" value="GT_2_WfgS_like"/>
    <property type="match status" value="1"/>
</dbReference>
<name>A0A7X9XD64_9BACT</name>
<dbReference type="Gene3D" id="3.90.550.10">
    <property type="entry name" value="Spore Coat Polysaccharide Biosynthesis Protein SpsA, Chain A"/>
    <property type="match status" value="1"/>
</dbReference>
<comment type="caution">
    <text evidence="2">The sequence shown here is derived from an EMBL/GenBank/DDBJ whole genome shotgun (WGS) entry which is preliminary data.</text>
</comment>
<organism evidence="2 3">
    <name type="scientific">Flammeovirga aprica JL-4</name>
    <dbReference type="NCBI Taxonomy" id="694437"/>
    <lineage>
        <taxon>Bacteria</taxon>
        <taxon>Pseudomonadati</taxon>
        <taxon>Bacteroidota</taxon>
        <taxon>Cytophagia</taxon>
        <taxon>Cytophagales</taxon>
        <taxon>Flammeovirgaceae</taxon>
        <taxon>Flammeovirga</taxon>
    </lineage>
</organism>
<proteinExistence type="predicted"/>
<dbReference type="SUPFAM" id="SSF53448">
    <property type="entry name" value="Nucleotide-diphospho-sugar transferases"/>
    <property type="match status" value="1"/>
</dbReference>
<dbReference type="PANTHER" id="PTHR22916:SF67">
    <property type="entry name" value="COLANIC ACID BIOSYNTHESIS GLYCOSYL TRANSFERASE WCAE-RELATED"/>
    <property type="match status" value="1"/>
</dbReference>
<sequence length="264" mass="30445">MVKISVVTISYNCETEIEETLKSVIQQDYPNIEYVVVDGGSKDRTPEIIEKYKKDIQVYVSEQDKGIYDAMNKGARLASGEWVIFMNAGDVFYDDTTVSQMFAEVQPAAQLLYGDHEVVYEHLTKVKTAGSPNQLWKGMICSHQALFVKRDLLLQFPFEWEKWKISADFHFIFNRWYDGASFQHVHVFVTKFAAGGLSDVGSIDSKIETWNIVKERLDTPEVDEYYNSLLKYEKYVNLLRKTMPNSAFEKLMKLKNKVKGADVK</sequence>
<evidence type="ECO:0000313" key="3">
    <source>
        <dbReference type="Proteomes" id="UP000576082"/>
    </source>
</evidence>
<gene>
    <name evidence="2" type="ORF">HHU12_30415</name>
</gene>
<dbReference type="InterPro" id="IPR001173">
    <property type="entry name" value="Glyco_trans_2-like"/>
</dbReference>
<accession>A0A7X9XD64</accession>
<evidence type="ECO:0000313" key="2">
    <source>
        <dbReference type="EMBL" id="NME72314.1"/>
    </source>
</evidence>
<dbReference type="Proteomes" id="UP000576082">
    <property type="component" value="Unassembled WGS sequence"/>
</dbReference>
<feature type="domain" description="Glycosyltransferase 2-like" evidence="1">
    <location>
        <begin position="5"/>
        <end position="108"/>
    </location>
</feature>
<dbReference type="Pfam" id="PF00535">
    <property type="entry name" value="Glycos_transf_2"/>
    <property type="match status" value="1"/>
</dbReference>
<protein>
    <submittedName>
        <fullName evidence="2">Glycosyltransferase</fullName>
    </submittedName>
</protein>
<dbReference type="EMBL" id="JABANE010000150">
    <property type="protein sequence ID" value="NME72314.1"/>
    <property type="molecule type" value="Genomic_DNA"/>
</dbReference>
<dbReference type="AlphaFoldDB" id="A0A7X9XD64"/>
<dbReference type="GO" id="GO:0016758">
    <property type="term" value="F:hexosyltransferase activity"/>
    <property type="evidence" value="ECO:0007669"/>
    <property type="project" value="UniProtKB-ARBA"/>
</dbReference>
<keyword evidence="2" id="KW-0808">Transferase</keyword>
<keyword evidence="3" id="KW-1185">Reference proteome</keyword>
<dbReference type="RefSeq" id="WP_205960034.1">
    <property type="nucleotide sequence ID" value="NZ_JABANE010000150.1"/>
</dbReference>
<dbReference type="InterPro" id="IPR029044">
    <property type="entry name" value="Nucleotide-diphossugar_trans"/>
</dbReference>